<organism evidence="8 10">
    <name type="scientific">Mycobacterium kubicae</name>
    <dbReference type="NCBI Taxonomy" id="120959"/>
    <lineage>
        <taxon>Bacteria</taxon>
        <taxon>Bacillati</taxon>
        <taxon>Actinomycetota</taxon>
        <taxon>Actinomycetes</taxon>
        <taxon>Mycobacteriales</taxon>
        <taxon>Mycobacteriaceae</taxon>
        <taxon>Mycobacterium</taxon>
        <taxon>Mycobacterium simiae complex</taxon>
    </lineage>
</organism>
<dbReference type="RefSeq" id="WP_068033212.1">
    <property type="nucleotide sequence ID" value="NZ_BLKU01000003.1"/>
</dbReference>
<sequence>MVMQRRTRRAGGARRAEVAETVARVLAERGYENTRFADVSAASGAAISTLQNYFGSREDMLIEAIRHATEIEVIALEAVAQAESDPWRRLVAMIDRNLNTPLHNHQLLIEVWRSSMRDAELRDYSEEGWARYRAPFVQTIIEGRDNGVFEPVGDPDDVVDLLLLSLAGAMVPRTLDFPTPSADRFRTALLRHVATMLRREGYR</sequence>
<dbReference type="Pfam" id="PF13977">
    <property type="entry name" value="TetR_C_6"/>
    <property type="match status" value="1"/>
</dbReference>
<keyword evidence="4" id="KW-0804">Transcription</keyword>
<dbReference type="InterPro" id="IPR009057">
    <property type="entry name" value="Homeodomain-like_sf"/>
</dbReference>
<reference evidence="7 9" key="1">
    <citation type="journal article" date="2019" name="Emerg. Microbes Infect.">
        <title>Comprehensive subspecies identification of 175 nontuberculous mycobacteria species based on 7547 genomic profiles.</title>
        <authorList>
            <person name="Matsumoto Y."/>
            <person name="Kinjo T."/>
            <person name="Motooka D."/>
            <person name="Nabeya D."/>
            <person name="Jung N."/>
            <person name="Uechi K."/>
            <person name="Horii T."/>
            <person name="Iida T."/>
            <person name="Fujita J."/>
            <person name="Nakamura S."/>
        </authorList>
    </citation>
    <scope>NUCLEOTIDE SEQUENCE [LARGE SCALE GENOMIC DNA]</scope>
    <source>
        <strain evidence="7 9">JCM 13573</strain>
    </source>
</reference>
<evidence type="ECO:0000313" key="10">
    <source>
        <dbReference type="Proteomes" id="UP000663583"/>
    </source>
</evidence>
<gene>
    <name evidence="8" type="ORF">I2456_14050</name>
    <name evidence="7" type="ORF">MKUB_26930</name>
</gene>
<name>A0AAX1J393_9MYCO</name>
<feature type="DNA-binding region" description="H-T-H motif" evidence="5">
    <location>
        <begin position="35"/>
        <end position="54"/>
    </location>
</feature>
<dbReference type="AlphaFoldDB" id="A0AAX1J393"/>
<dbReference type="GO" id="GO:0003700">
    <property type="term" value="F:DNA-binding transcription factor activity"/>
    <property type="evidence" value="ECO:0007669"/>
    <property type="project" value="TreeGrafter"/>
</dbReference>
<keyword evidence="1" id="KW-0678">Repressor</keyword>
<evidence type="ECO:0000256" key="1">
    <source>
        <dbReference type="ARBA" id="ARBA00022491"/>
    </source>
</evidence>
<evidence type="ECO:0000313" key="7">
    <source>
        <dbReference type="EMBL" id="GFG65203.1"/>
    </source>
</evidence>
<reference evidence="8" key="3">
    <citation type="submission" date="2020-11" db="EMBL/GenBank/DDBJ databases">
        <title>Intraspecies plasmid and genomic variation of Mycobacterium kubicae revealed by the complete genome sequences of two clinical isolates.</title>
        <authorList>
            <person name="Hendrix J.R."/>
            <person name="Epperson L.E."/>
            <person name="Honda J.R."/>
            <person name="Strong M."/>
        </authorList>
    </citation>
    <scope>NUCLEOTIDE SEQUENCE</scope>
    <source>
        <strain evidence="8">JCM 13573</strain>
    </source>
</reference>
<reference evidence="7" key="2">
    <citation type="submission" date="2020-02" db="EMBL/GenBank/DDBJ databases">
        <authorList>
            <person name="Matsumoto Y."/>
            <person name="Kinjo T."/>
            <person name="Motooka D."/>
            <person name="Nabeya D."/>
            <person name="Jung N."/>
            <person name="Uechi K."/>
            <person name="Horii T."/>
            <person name="Iida T."/>
            <person name="Fujita J."/>
            <person name="Nakamura S."/>
        </authorList>
    </citation>
    <scope>NUCLEOTIDE SEQUENCE</scope>
    <source>
        <strain evidence="7">JCM 13573</strain>
    </source>
</reference>
<dbReference type="PROSITE" id="PS50977">
    <property type="entry name" value="HTH_TETR_2"/>
    <property type="match status" value="1"/>
</dbReference>
<keyword evidence="2" id="KW-0805">Transcription regulation</keyword>
<dbReference type="Pfam" id="PF00440">
    <property type="entry name" value="TetR_N"/>
    <property type="match status" value="1"/>
</dbReference>
<accession>A0AAX1J393</accession>
<evidence type="ECO:0000256" key="3">
    <source>
        <dbReference type="ARBA" id="ARBA00023125"/>
    </source>
</evidence>
<dbReference type="SUPFAM" id="SSF46689">
    <property type="entry name" value="Homeodomain-like"/>
    <property type="match status" value="1"/>
</dbReference>
<keyword evidence="9" id="KW-1185">Reference proteome</keyword>
<dbReference type="Gene3D" id="1.10.357.10">
    <property type="entry name" value="Tetracycline Repressor, domain 2"/>
    <property type="match status" value="1"/>
</dbReference>
<dbReference type="PANTHER" id="PTHR30055">
    <property type="entry name" value="HTH-TYPE TRANSCRIPTIONAL REGULATOR RUTR"/>
    <property type="match status" value="1"/>
</dbReference>
<dbReference type="PANTHER" id="PTHR30055:SF234">
    <property type="entry name" value="HTH-TYPE TRANSCRIPTIONAL REGULATOR BETI"/>
    <property type="match status" value="1"/>
</dbReference>
<keyword evidence="3 5" id="KW-0238">DNA-binding</keyword>
<dbReference type="EMBL" id="BLKU01000003">
    <property type="protein sequence ID" value="GFG65203.1"/>
    <property type="molecule type" value="Genomic_DNA"/>
</dbReference>
<evidence type="ECO:0000313" key="8">
    <source>
        <dbReference type="EMBL" id="QPI35731.1"/>
    </source>
</evidence>
<dbReference type="GO" id="GO:0000976">
    <property type="term" value="F:transcription cis-regulatory region binding"/>
    <property type="evidence" value="ECO:0007669"/>
    <property type="project" value="TreeGrafter"/>
</dbReference>
<proteinExistence type="predicted"/>
<dbReference type="InterPro" id="IPR039538">
    <property type="entry name" value="BetI_C"/>
</dbReference>
<dbReference type="Proteomes" id="UP000663583">
    <property type="component" value="Chromosome"/>
</dbReference>
<evidence type="ECO:0000256" key="2">
    <source>
        <dbReference type="ARBA" id="ARBA00023015"/>
    </source>
</evidence>
<protein>
    <submittedName>
        <fullName evidence="8">TetR/AcrR family transcriptional regulator</fullName>
    </submittedName>
</protein>
<dbReference type="SUPFAM" id="SSF48498">
    <property type="entry name" value="Tetracyclin repressor-like, C-terminal domain"/>
    <property type="match status" value="1"/>
</dbReference>
<dbReference type="Proteomes" id="UP000465306">
    <property type="component" value="Unassembled WGS sequence"/>
</dbReference>
<dbReference type="InterPro" id="IPR001647">
    <property type="entry name" value="HTH_TetR"/>
</dbReference>
<feature type="domain" description="HTH tetR-type" evidence="6">
    <location>
        <begin position="12"/>
        <end position="72"/>
    </location>
</feature>
<evidence type="ECO:0000256" key="5">
    <source>
        <dbReference type="PROSITE-ProRule" id="PRU00335"/>
    </source>
</evidence>
<dbReference type="InterPro" id="IPR036271">
    <property type="entry name" value="Tet_transcr_reg_TetR-rel_C_sf"/>
</dbReference>
<evidence type="ECO:0000259" key="6">
    <source>
        <dbReference type="PROSITE" id="PS50977"/>
    </source>
</evidence>
<dbReference type="EMBL" id="CP065047">
    <property type="protein sequence ID" value="QPI35731.1"/>
    <property type="molecule type" value="Genomic_DNA"/>
</dbReference>
<dbReference type="KEGG" id="mku:I2456_14050"/>
<evidence type="ECO:0000256" key="4">
    <source>
        <dbReference type="ARBA" id="ARBA00023163"/>
    </source>
</evidence>
<evidence type="ECO:0000313" key="9">
    <source>
        <dbReference type="Proteomes" id="UP000465306"/>
    </source>
</evidence>
<dbReference type="InterPro" id="IPR050109">
    <property type="entry name" value="HTH-type_TetR-like_transc_reg"/>
</dbReference>